<dbReference type="Pfam" id="PF06293">
    <property type="entry name" value="Kdo"/>
    <property type="match status" value="1"/>
</dbReference>
<dbReference type="AlphaFoldDB" id="A0A5B9WBH0"/>
<name>A0A5B9WBH0_9BACT</name>
<protein>
    <submittedName>
        <fullName evidence="1">Lipopolysaccharide core heptose(I) kinase RfaP</fullName>
        <ecNumber evidence="1">2.7.1.-</ecNumber>
    </submittedName>
</protein>
<keyword evidence="1" id="KW-0418">Kinase</keyword>
<accession>A0A5B9WBH0</accession>
<dbReference type="RefSeq" id="WP_148596933.1">
    <property type="nucleotide sequence ID" value="NZ_CP042997.1"/>
</dbReference>
<dbReference type="OrthoDB" id="261539at2"/>
<keyword evidence="1" id="KW-0808">Transferase</keyword>
<evidence type="ECO:0000313" key="2">
    <source>
        <dbReference type="Proteomes" id="UP000324233"/>
    </source>
</evidence>
<sequence>MNYGSLWERLVRGVRWSWVDPRYRAALPEDLDASVMTLESRDRLHAKQGRSTARVRFHPGSGPAVTVYLKRHFRLPWLSGLAALLHPGGRHSPGASEWVHLERAREIGVPVPDVVATGERIGPWTSLQSYLMVAELTGSRELNVAIPDLYASMDPGSFAALKRRIVVRMAEITATLHAARAFHKDLYLCHFYLDEERLRAAPGEIRLALIDLHRLGVHALWPDRWRWKDLGQLLFSTEGIDGIDRRDVLRFWKHYRRRVRMARPAWQARMIQMKAMRYREHNLKHG</sequence>
<keyword evidence="2" id="KW-1185">Reference proteome</keyword>
<evidence type="ECO:0000313" key="1">
    <source>
        <dbReference type="EMBL" id="QEH37361.1"/>
    </source>
</evidence>
<dbReference type="Proteomes" id="UP000324233">
    <property type="component" value="Chromosome"/>
</dbReference>
<dbReference type="KEGG" id="agv:OJF2_59510"/>
<dbReference type="EMBL" id="CP042997">
    <property type="protein sequence ID" value="QEH37361.1"/>
    <property type="molecule type" value="Genomic_DNA"/>
</dbReference>
<gene>
    <name evidence="1" type="primary">rfaP_1</name>
    <name evidence="1" type="ORF">OJF2_59510</name>
</gene>
<reference evidence="1 2" key="1">
    <citation type="submission" date="2019-08" db="EMBL/GenBank/DDBJ databases">
        <title>Deep-cultivation of Planctomycetes and their phenomic and genomic characterization uncovers novel biology.</title>
        <authorList>
            <person name="Wiegand S."/>
            <person name="Jogler M."/>
            <person name="Boedeker C."/>
            <person name="Pinto D."/>
            <person name="Vollmers J."/>
            <person name="Rivas-Marin E."/>
            <person name="Kohn T."/>
            <person name="Peeters S.H."/>
            <person name="Heuer A."/>
            <person name="Rast P."/>
            <person name="Oberbeckmann S."/>
            <person name="Bunk B."/>
            <person name="Jeske O."/>
            <person name="Meyerdierks A."/>
            <person name="Storesund J.E."/>
            <person name="Kallscheuer N."/>
            <person name="Luecker S."/>
            <person name="Lage O.M."/>
            <person name="Pohl T."/>
            <person name="Merkel B.J."/>
            <person name="Hornburger P."/>
            <person name="Mueller R.-W."/>
            <person name="Bruemmer F."/>
            <person name="Labrenz M."/>
            <person name="Spormann A.M."/>
            <person name="Op den Camp H."/>
            <person name="Overmann J."/>
            <person name="Amann R."/>
            <person name="Jetten M.S.M."/>
            <person name="Mascher T."/>
            <person name="Medema M.H."/>
            <person name="Devos D.P."/>
            <person name="Kaster A.-K."/>
            <person name="Ovreas L."/>
            <person name="Rohde M."/>
            <person name="Galperin M.Y."/>
            <person name="Jogler C."/>
        </authorList>
    </citation>
    <scope>NUCLEOTIDE SEQUENCE [LARGE SCALE GENOMIC DNA]</scope>
    <source>
        <strain evidence="1 2">OJF2</strain>
    </source>
</reference>
<proteinExistence type="predicted"/>
<dbReference type="GO" id="GO:0016301">
    <property type="term" value="F:kinase activity"/>
    <property type="evidence" value="ECO:0007669"/>
    <property type="project" value="UniProtKB-KW"/>
</dbReference>
<dbReference type="EC" id="2.7.1.-" evidence="1"/>
<organism evidence="1 2">
    <name type="scientific">Aquisphaera giovannonii</name>
    <dbReference type="NCBI Taxonomy" id="406548"/>
    <lineage>
        <taxon>Bacteria</taxon>
        <taxon>Pseudomonadati</taxon>
        <taxon>Planctomycetota</taxon>
        <taxon>Planctomycetia</taxon>
        <taxon>Isosphaerales</taxon>
        <taxon>Isosphaeraceae</taxon>
        <taxon>Aquisphaera</taxon>
    </lineage>
</organism>